<dbReference type="Gene3D" id="1.20.1250.20">
    <property type="entry name" value="MFS general substrate transporter like domains"/>
    <property type="match status" value="2"/>
</dbReference>
<evidence type="ECO:0000256" key="2">
    <source>
        <dbReference type="ARBA" id="ARBA00022448"/>
    </source>
</evidence>
<dbReference type="SUPFAM" id="SSF103473">
    <property type="entry name" value="MFS general substrate transporter"/>
    <property type="match status" value="1"/>
</dbReference>
<dbReference type="GO" id="GO:0016020">
    <property type="term" value="C:membrane"/>
    <property type="evidence" value="ECO:0007669"/>
    <property type="project" value="UniProtKB-SubCell"/>
</dbReference>
<evidence type="ECO:0000256" key="6">
    <source>
        <dbReference type="SAM" id="Phobius"/>
    </source>
</evidence>
<dbReference type="GO" id="GO:0022857">
    <property type="term" value="F:transmembrane transporter activity"/>
    <property type="evidence" value="ECO:0007669"/>
    <property type="project" value="InterPro"/>
</dbReference>
<dbReference type="Pfam" id="PF07690">
    <property type="entry name" value="MFS_1"/>
    <property type="match status" value="1"/>
</dbReference>
<keyword evidence="4 6" id="KW-1133">Transmembrane helix</keyword>
<feature type="transmembrane region" description="Helical" evidence="6">
    <location>
        <begin position="93"/>
        <end position="114"/>
    </location>
</feature>
<accession>A0A418NCR5</accession>
<feature type="transmembrane region" description="Helical" evidence="6">
    <location>
        <begin position="388"/>
        <end position="408"/>
    </location>
</feature>
<feature type="transmembrane region" description="Helical" evidence="6">
    <location>
        <begin position="288"/>
        <end position="309"/>
    </location>
</feature>
<evidence type="ECO:0000256" key="1">
    <source>
        <dbReference type="ARBA" id="ARBA00004141"/>
    </source>
</evidence>
<protein>
    <submittedName>
        <fullName evidence="8">MFS transporter</fullName>
    </submittedName>
</protein>
<dbReference type="PANTHER" id="PTHR23505">
    <property type="entry name" value="SPINSTER"/>
    <property type="match status" value="1"/>
</dbReference>
<dbReference type="Proteomes" id="UP000285092">
    <property type="component" value="Unassembled WGS sequence"/>
</dbReference>
<evidence type="ECO:0000256" key="5">
    <source>
        <dbReference type="ARBA" id="ARBA00023136"/>
    </source>
</evidence>
<gene>
    <name evidence="8" type="ORF">D2V04_14830</name>
</gene>
<dbReference type="InterPro" id="IPR044770">
    <property type="entry name" value="MFS_spinster-like"/>
</dbReference>
<evidence type="ECO:0000313" key="8">
    <source>
        <dbReference type="EMBL" id="RIV75571.1"/>
    </source>
</evidence>
<dbReference type="CDD" id="cd17328">
    <property type="entry name" value="MFS_spinster_like"/>
    <property type="match status" value="1"/>
</dbReference>
<name>A0A418NCR5_9SPHN</name>
<keyword evidence="3 6" id="KW-0812">Transmembrane</keyword>
<feature type="transmembrane region" description="Helical" evidence="6">
    <location>
        <begin position="254"/>
        <end position="276"/>
    </location>
</feature>
<keyword evidence="9" id="KW-1185">Reference proteome</keyword>
<evidence type="ECO:0000313" key="9">
    <source>
        <dbReference type="Proteomes" id="UP000285092"/>
    </source>
</evidence>
<feature type="transmembrane region" description="Helical" evidence="6">
    <location>
        <begin position="68"/>
        <end position="87"/>
    </location>
</feature>
<feature type="domain" description="Major facilitator superfamily (MFS) profile" evidence="7">
    <location>
        <begin position="1"/>
        <end position="414"/>
    </location>
</feature>
<comment type="subcellular location">
    <subcellularLocation>
        <location evidence="1">Membrane</location>
        <topology evidence="1">Multi-pass membrane protein</topology>
    </subcellularLocation>
</comment>
<feature type="transmembrane region" description="Helical" evidence="6">
    <location>
        <begin position="126"/>
        <end position="148"/>
    </location>
</feature>
<feature type="transmembrane region" description="Helical" evidence="6">
    <location>
        <begin position="154"/>
        <end position="176"/>
    </location>
</feature>
<feature type="transmembrane region" description="Helical" evidence="6">
    <location>
        <begin position="315"/>
        <end position="333"/>
    </location>
</feature>
<evidence type="ECO:0000256" key="4">
    <source>
        <dbReference type="ARBA" id="ARBA00022989"/>
    </source>
</evidence>
<proteinExistence type="predicted"/>
<reference evidence="8 9" key="1">
    <citation type="submission" date="2018-08" db="EMBL/GenBank/DDBJ databases">
        <title>Altererythrobacter sp.Ery1 and Ery12, the genome sequencing of novel strains in genus Alterythrobacter.</title>
        <authorList>
            <person name="Cheng H."/>
            <person name="Wu Y.-H."/>
            <person name="Fang C."/>
            <person name="Xu X.-W."/>
        </authorList>
    </citation>
    <scope>NUCLEOTIDE SEQUENCE [LARGE SCALE GENOMIC DNA]</scope>
    <source>
        <strain evidence="8 9">Ery1</strain>
    </source>
</reference>
<dbReference type="InterPro" id="IPR036259">
    <property type="entry name" value="MFS_trans_sf"/>
</dbReference>
<keyword evidence="2" id="KW-0813">Transport</keyword>
<comment type="caution">
    <text evidence="8">The sequence shown here is derived from an EMBL/GenBank/DDBJ whole genome shotgun (WGS) entry which is preliminary data.</text>
</comment>
<dbReference type="EMBL" id="QXFK01000019">
    <property type="protein sequence ID" value="RIV75571.1"/>
    <property type="molecule type" value="Genomic_DNA"/>
</dbReference>
<keyword evidence="5 6" id="KW-0472">Membrane</keyword>
<feature type="transmembrane region" description="Helical" evidence="6">
    <location>
        <begin position="211"/>
        <end position="234"/>
    </location>
</feature>
<dbReference type="PANTHER" id="PTHR23505:SF79">
    <property type="entry name" value="PROTEIN SPINSTER"/>
    <property type="match status" value="1"/>
</dbReference>
<dbReference type="RefSeq" id="WP_119514497.1">
    <property type="nucleotide sequence ID" value="NZ_QXFK01000019.1"/>
</dbReference>
<dbReference type="OrthoDB" id="7497327at2"/>
<organism evidence="8 9">
    <name type="scientific">Pelagerythrobacter aerophilus</name>
    <dbReference type="NCBI Taxonomy" id="2306995"/>
    <lineage>
        <taxon>Bacteria</taxon>
        <taxon>Pseudomonadati</taxon>
        <taxon>Pseudomonadota</taxon>
        <taxon>Alphaproteobacteria</taxon>
        <taxon>Sphingomonadales</taxon>
        <taxon>Erythrobacteraceae</taxon>
        <taxon>Pelagerythrobacter</taxon>
    </lineage>
</organism>
<feature type="transmembrane region" description="Helical" evidence="6">
    <location>
        <begin position="353"/>
        <end position="376"/>
    </location>
</feature>
<evidence type="ECO:0000259" key="7">
    <source>
        <dbReference type="PROSITE" id="PS50850"/>
    </source>
</evidence>
<dbReference type="PROSITE" id="PS50850">
    <property type="entry name" value="MFS"/>
    <property type="match status" value="1"/>
</dbReference>
<dbReference type="AlphaFoldDB" id="A0A418NCR5"/>
<dbReference type="InterPro" id="IPR011701">
    <property type="entry name" value="MFS"/>
</dbReference>
<evidence type="ECO:0000256" key="3">
    <source>
        <dbReference type="ARBA" id="ARBA00022692"/>
    </source>
</evidence>
<sequence>MLGLLTTGYGLNLLDRQIINILSEPIKRDLGLADWQLGALSGLSFALLYSVAALPIARYADRSNRVRVVGAAILIWSFFTAATAMAGSFVQMLIFRLGVGVGEAGGAPPSQSLIADRFPANRRSGALAIFALGAPVGAAIGLIGGGLLEGVIGWRWTMVCAGVPGLLIGALVLLTLRDTRAAHGGKATGAAETPSLIAALKLLLSRRTFTLIAFASALLSFCNYGAMAFAGSYYLRLHSPELTKIGAAVGQEPLGVIGLGLGIFGATGGALGALVGGRLGDRFGVGNLRALVLIPAIGSLLGTISYAVMFTVPSAAMSLVVFAVAAFFTSVWYGPGTLAMQRLAGADAKATALAVALFINSAVGLSFGPLLIGFASDLLAPSLGEGEGLRAGILLGLVAGLASGFLYWRASRSIAREIAEVEGVAK</sequence>
<feature type="transmembrane region" description="Helical" evidence="6">
    <location>
        <begin position="35"/>
        <end position="56"/>
    </location>
</feature>
<dbReference type="InterPro" id="IPR020846">
    <property type="entry name" value="MFS_dom"/>
</dbReference>